<name>A0A6J4QQY6_9ACTN</name>
<organism evidence="1">
    <name type="scientific">uncultured Rubrobacteraceae bacterium</name>
    <dbReference type="NCBI Taxonomy" id="349277"/>
    <lineage>
        <taxon>Bacteria</taxon>
        <taxon>Bacillati</taxon>
        <taxon>Actinomycetota</taxon>
        <taxon>Rubrobacteria</taxon>
        <taxon>Rubrobacterales</taxon>
        <taxon>Rubrobacteraceae</taxon>
        <taxon>environmental samples</taxon>
    </lineage>
</organism>
<reference evidence="1" key="1">
    <citation type="submission" date="2020-02" db="EMBL/GenBank/DDBJ databases">
        <authorList>
            <person name="Meier V. D."/>
        </authorList>
    </citation>
    <scope>NUCLEOTIDE SEQUENCE</scope>
    <source>
        <strain evidence="1">AVDCRST_MAG58</strain>
    </source>
</reference>
<proteinExistence type="predicted"/>
<sequence>MGRPAFPARRPWPLKILIVLKYSSYPQSTNYGVRRRWFARLCYAADRSGIRQRREREERTWK</sequence>
<protein>
    <submittedName>
        <fullName evidence="1">Uncharacterized protein</fullName>
    </submittedName>
</protein>
<evidence type="ECO:0000313" key="1">
    <source>
        <dbReference type="EMBL" id="CAA9451966.1"/>
    </source>
</evidence>
<dbReference type="AlphaFoldDB" id="A0A6J4QQY6"/>
<accession>A0A6J4QQY6</accession>
<gene>
    <name evidence="1" type="ORF">AVDCRST_MAG58-2134</name>
</gene>
<dbReference type="EMBL" id="CADCVF010000024">
    <property type="protein sequence ID" value="CAA9451966.1"/>
    <property type="molecule type" value="Genomic_DNA"/>
</dbReference>